<feature type="transmembrane region" description="Helical" evidence="1">
    <location>
        <begin position="42"/>
        <end position="68"/>
    </location>
</feature>
<feature type="transmembrane region" description="Helical" evidence="1">
    <location>
        <begin position="80"/>
        <end position="106"/>
    </location>
</feature>
<evidence type="ECO:0000313" key="2">
    <source>
        <dbReference type="EMBL" id="SHL04229.1"/>
    </source>
</evidence>
<keyword evidence="3" id="KW-1185">Reference proteome</keyword>
<dbReference type="RefSeq" id="WP_072917830.1">
    <property type="nucleotide sequence ID" value="NZ_FRAR01000045.1"/>
</dbReference>
<name>A0A1M6XEE8_9FIRM</name>
<proteinExistence type="predicted"/>
<feature type="transmembrane region" description="Helical" evidence="1">
    <location>
        <begin position="12"/>
        <end position="30"/>
    </location>
</feature>
<dbReference type="AlphaFoldDB" id="A0A1M6XEE8"/>
<keyword evidence="1" id="KW-0472">Membrane</keyword>
<evidence type="ECO:0000313" key="3">
    <source>
        <dbReference type="Proteomes" id="UP000183997"/>
    </source>
</evidence>
<dbReference type="Proteomes" id="UP000183997">
    <property type="component" value="Unassembled WGS sequence"/>
</dbReference>
<evidence type="ECO:0000256" key="1">
    <source>
        <dbReference type="SAM" id="Phobius"/>
    </source>
</evidence>
<protein>
    <submittedName>
        <fullName evidence="2">Uncharacterized protein</fullName>
    </submittedName>
</protein>
<gene>
    <name evidence="2" type="ORF">SAMN02745123_03998</name>
</gene>
<accession>A0A1M6XEE8</accession>
<sequence length="108" mass="12282">MEKPNLNKKSFWIGTTCWAIFLVTLTMSIAKSKLMNESPALANIITLFIIGTILAGFVSLIGLIFSIVAYQHEKDQTREFIISFTLNLSYIVIDVFFTVQFIKLILMQ</sequence>
<reference evidence="3" key="1">
    <citation type="submission" date="2016-11" db="EMBL/GenBank/DDBJ databases">
        <authorList>
            <person name="Varghese N."/>
            <person name="Submissions S."/>
        </authorList>
    </citation>
    <scope>NUCLEOTIDE SEQUENCE [LARGE SCALE GENOMIC DNA]</scope>
    <source>
        <strain evidence="3">DSM 10349</strain>
    </source>
</reference>
<organism evidence="2 3">
    <name type="scientific">Desulforamulus aeronauticus DSM 10349</name>
    <dbReference type="NCBI Taxonomy" id="1121421"/>
    <lineage>
        <taxon>Bacteria</taxon>
        <taxon>Bacillati</taxon>
        <taxon>Bacillota</taxon>
        <taxon>Clostridia</taxon>
        <taxon>Eubacteriales</taxon>
        <taxon>Peptococcaceae</taxon>
        <taxon>Desulforamulus</taxon>
    </lineage>
</organism>
<dbReference type="EMBL" id="FRAR01000045">
    <property type="protein sequence ID" value="SHL04229.1"/>
    <property type="molecule type" value="Genomic_DNA"/>
</dbReference>
<keyword evidence="1" id="KW-0812">Transmembrane</keyword>
<keyword evidence="1" id="KW-1133">Transmembrane helix</keyword>